<dbReference type="GO" id="GO:0006633">
    <property type="term" value="P:fatty acid biosynthetic process"/>
    <property type="evidence" value="ECO:0007669"/>
    <property type="project" value="UniProtKB-KW"/>
</dbReference>
<comment type="catalytic activity">
    <reaction evidence="19">
        <text>(2E)-decenoyl-CoA + NADPH + H(+) = decanoyl-CoA + NADP(+)</text>
        <dbReference type="Rhea" id="RHEA:44960"/>
        <dbReference type="ChEBI" id="CHEBI:15378"/>
        <dbReference type="ChEBI" id="CHEBI:57783"/>
        <dbReference type="ChEBI" id="CHEBI:58349"/>
        <dbReference type="ChEBI" id="CHEBI:61406"/>
        <dbReference type="ChEBI" id="CHEBI:61430"/>
    </reaction>
    <physiologicalReaction direction="left-to-right" evidence="19">
        <dbReference type="Rhea" id="RHEA:44961"/>
    </physiologicalReaction>
</comment>
<gene>
    <name evidence="22" type="ORF">HOLleu_19592</name>
</gene>
<evidence type="ECO:0000256" key="1">
    <source>
        <dbReference type="ARBA" id="ARBA00004275"/>
    </source>
</evidence>
<evidence type="ECO:0000256" key="10">
    <source>
        <dbReference type="ARBA" id="ARBA00023160"/>
    </source>
</evidence>
<feature type="compositionally biased region" description="Polar residues" evidence="21">
    <location>
        <begin position="204"/>
        <end position="213"/>
    </location>
</feature>
<evidence type="ECO:0000256" key="11">
    <source>
        <dbReference type="ARBA" id="ARBA00037124"/>
    </source>
</evidence>
<evidence type="ECO:0000256" key="7">
    <source>
        <dbReference type="ARBA" id="ARBA00023002"/>
    </source>
</evidence>
<dbReference type="PANTHER" id="PTHR24317:SF7">
    <property type="entry name" value="PEROXISOMAL TRANS-2-ENOYL-COA REDUCTASE"/>
    <property type="match status" value="1"/>
</dbReference>
<dbReference type="GO" id="GO:0033306">
    <property type="term" value="P:phytol metabolic process"/>
    <property type="evidence" value="ECO:0007669"/>
    <property type="project" value="TreeGrafter"/>
</dbReference>
<comment type="catalytic activity">
    <reaction evidence="15">
        <text>(2E)-dodecenoyl-CoA + NADPH + H(+) = dodecanoyl-CoA + NADP(+)</text>
        <dbReference type="Rhea" id="RHEA:44964"/>
        <dbReference type="ChEBI" id="CHEBI:15378"/>
        <dbReference type="ChEBI" id="CHEBI:57330"/>
        <dbReference type="ChEBI" id="CHEBI:57375"/>
        <dbReference type="ChEBI" id="CHEBI:57783"/>
        <dbReference type="ChEBI" id="CHEBI:58349"/>
    </reaction>
    <physiologicalReaction direction="left-to-right" evidence="15">
        <dbReference type="Rhea" id="RHEA:44965"/>
    </physiologicalReaction>
</comment>
<evidence type="ECO:0000256" key="18">
    <source>
        <dbReference type="ARBA" id="ARBA00049251"/>
    </source>
</evidence>
<dbReference type="Proteomes" id="UP001152320">
    <property type="component" value="Chromosome 9"/>
</dbReference>
<keyword evidence="10" id="KW-0275">Fatty acid biosynthesis</keyword>
<dbReference type="PANTHER" id="PTHR24317">
    <property type="entry name" value="PEROXISOMAL TRANS-2-ENOYL-COA REDUCTASE"/>
    <property type="match status" value="1"/>
</dbReference>
<dbReference type="InterPro" id="IPR002347">
    <property type="entry name" value="SDR_fam"/>
</dbReference>
<comment type="catalytic activity">
    <reaction evidence="20">
        <text>(2E)-octenoyl-CoA + NADPH + H(+) = octanoyl-CoA + NADP(+)</text>
        <dbReference type="Rhea" id="RHEA:44952"/>
        <dbReference type="ChEBI" id="CHEBI:15378"/>
        <dbReference type="ChEBI" id="CHEBI:57386"/>
        <dbReference type="ChEBI" id="CHEBI:57783"/>
        <dbReference type="ChEBI" id="CHEBI:58349"/>
        <dbReference type="ChEBI" id="CHEBI:62242"/>
    </reaction>
    <physiologicalReaction direction="left-to-right" evidence="20">
        <dbReference type="Rhea" id="RHEA:44953"/>
    </physiologicalReaction>
</comment>
<accession>A0A9Q1BZK6</accession>
<keyword evidence="9" id="KW-0576">Peroxisome</keyword>
<dbReference type="Gene3D" id="3.40.50.720">
    <property type="entry name" value="NAD(P)-binding Rossmann-like Domain"/>
    <property type="match status" value="1"/>
</dbReference>
<evidence type="ECO:0000256" key="8">
    <source>
        <dbReference type="ARBA" id="ARBA00023098"/>
    </source>
</evidence>
<dbReference type="SUPFAM" id="SSF51735">
    <property type="entry name" value="NAD(P)-binding Rossmann-fold domains"/>
    <property type="match status" value="1"/>
</dbReference>
<evidence type="ECO:0000313" key="22">
    <source>
        <dbReference type="EMBL" id="KAJ8035807.1"/>
    </source>
</evidence>
<evidence type="ECO:0000256" key="21">
    <source>
        <dbReference type="SAM" id="MobiDB-lite"/>
    </source>
</evidence>
<evidence type="ECO:0000256" key="5">
    <source>
        <dbReference type="ARBA" id="ARBA00022832"/>
    </source>
</evidence>
<dbReference type="InterPro" id="IPR052388">
    <property type="entry name" value="Peroxisomal_t2-enoyl-CoA_red"/>
</dbReference>
<dbReference type="InterPro" id="IPR036291">
    <property type="entry name" value="NAD(P)-bd_dom_sf"/>
</dbReference>
<evidence type="ECO:0000256" key="12">
    <source>
        <dbReference type="ARBA" id="ARBA00038622"/>
    </source>
</evidence>
<protein>
    <recommendedName>
        <fullName evidence="14">Peroxisomal trans-2-enoyl-CoA reductase</fullName>
        <ecNumber evidence="13">1.3.1.38</ecNumber>
    </recommendedName>
</protein>
<evidence type="ECO:0000256" key="3">
    <source>
        <dbReference type="ARBA" id="ARBA00022516"/>
    </source>
</evidence>
<evidence type="ECO:0000256" key="9">
    <source>
        <dbReference type="ARBA" id="ARBA00023140"/>
    </source>
</evidence>
<keyword evidence="3" id="KW-0444">Lipid biosynthesis</keyword>
<comment type="catalytic activity">
    <reaction evidence="18">
        <text>a (2E)-enoyl-CoA + NADPH + H(+) = a 2,3-saturated acyl-CoA + NADP(+)</text>
        <dbReference type="Rhea" id="RHEA:33763"/>
        <dbReference type="ChEBI" id="CHEBI:15378"/>
        <dbReference type="ChEBI" id="CHEBI:57783"/>
        <dbReference type="ChEBI" id="CHEBI:58349"/>
        <dbReference type="ChEBI" id="CHEBI:58856"/>
        <dbReference type="ChEBI" id="CHEBI:65111"/>
        <dbReference type="EC" id="1.3.1.38"/>
    </reaction>
    <physiologicalReaction direction="left-to-right" evidence="18">
        <dbReference type="Rhea" id="RHEA:33764"/>
    </physiologicalReaction>
</comment>
<evidence type="ECO:0000256" key="16">
    <source>
        <dbReference type="ARBA" id="ARBA00048686"/>
    </source>
</evidence>
<sequence>MKYTIDKYGKIDYLVNNGGGQFPAQMENISLKGWNAVIETNLTGTYLCCREVFKAWMGKNGGVIVNIVVDNFRGMPFMGHSGAARAGVENLTKTMALEWADRGIRINAVAPGTVYSETAAANYDLDVFSMAVDNIPAKRLGETQEVSGAVCFLLSPASSFISGATLRIDAAGSLYKHPNFDIEKHPNLPPYRWSEDPEVDDDGQGTSTPNSKL</sequence>
<keyword evidence="23" id="KW-1185">Reference proteome</keyword>
<comment type="catalytic activity">
    <reaction evidence="17">
        <text>(2E)-hexenoyl-CoA + NADPH + H(+) = hexanoyl-CoA + NADP(+)</text>
        <dbReference type="Rhea" id="RHEA:44956"/>
        <dbReference type="ChEBI" id="CHEBI:15378"/>
        <dbReference type="ChEBI" id="CHEBI:57783"/>
        <dbReference type="ChEBI" id="CHEBI:58349"/>
        <dbReference type="ChEBI" id="CHEBI:62077"/>
        <dbReference type="ChEBI" id="CHEBI:62620"/>
    </reaction>
    <physiologicalReaction direction="left-to-right" evidence="17">
        <dbReference type="Rhea" id="RHEA:44957"/>
    </physiologicalReaction>
</comment>
<comment type="function">
    <text evidence="11">Participates in chain elongation of fatty acids. Catalyzes the reduction of trans-2-enoyl-CoAs of varying chain lengths from 6:1 to 16:1, having maximum activity with 10:1 CoA. Has no 2,4-dienoyl-CoA reductase activity.</text>
</comment>
<evidence type="ECO:0000256" key="19">
    <source>
        <dbReference type="ARBA" id="ARBA00049386"/>
    </source>
</evidence>
<keyword evidence="8" id="KW-0443">Lipid metabolism</keyword>
<name>A0A9Q1BZK6_HOLLE</name>
<evidence type="ECO:0000256" key="13">
    <source>
        <dbReference type="ARBA" id="ARBA00038849"/>
    </source>
</evidence>
<evidence type="ECO:0000256" key="2">
    <source>
        <dbReference type="ARBA" id="ARBA00005189"/>
    </source>
</evidence>
<keyword evidence="4" id="KW-0597">Phosphoprotein</keyword>
<evidence type="ECO:0000256" key="17">
    <source>
        <dbReference type="ARBA" id="ARBA00049108"/>
    </source>
</evidence>
<dbReference type="GO" id="GO:0005777">
    <property type="term" value="C:peroxisome"/>
    <property type="evidence" value="ECO:0007669"/>
    <property type="project" value="UniProtKB-SubCell"/>
</dbReference>
<dbReference type="GO" id="GO:0019166">
    <property type="term" value="F:trans-2-enoyl-CoA reductase (NADPH) activity"/>
    <property type="evidence" value="ECO:0007669"/>
    <property type="project" value="UniProtKB-EC"/>
</dbReference>
<organism evidence="22 23">
    <name type="scientific">Holothuria leucospilota</name>
    <name type="common">Black long sea cucumber</name>
    <name type="synonym">Mertensiothuria leucospilota</name>
    <dbReference type="NCBI Taxonomy" id="206669"/>
    <lineage>
        <taxon>Eukaryota</taxon>
        <taxon>Metazoa</taxon>
        <taxon>Echinodermata</taxon>
        <taxon>Eleutherozoa</taxon>
        <taxon>Echinozoa</taxon>
        <taxon>Holothuroidea</taxon>
        <taxon>Aspidochirotacea</taxon>
        <taxon>Aspidochirotida</taxon>
        <taxon>Holothuriidae</taxon>
        <taxon>Holothuria</taxon>
    </lineage>
</organism>
<comment type="subunit">
    <text evidence="12">Interacts with PEX5, probably required to target it into peroxisomes.</text>
</comment>
<dbReference type="Pfam" id="PF13561">
    <property type="entry name" value="adh_short_C2"/>
    <property type="match status" value="1"/>
</dbReference>
<evidence type="ECO:0000256" key="6">
    <source>
        <dbReference type="ARBA" id="ARBA00022857"/>
    </source>
</evidence>
<evidence type="ECO:0000256" key="4">
    <source>
        <dbReference type="ARBA" id="ARBA00022553"/>
    </source>
</evidence>
<reference evidence="22" key="1">
    <citation type="submission" date="2021-10" db="EMBL/GenBank/DDBJ databases">
        <title>Tropical sea cucumber genome reveals ecological adaptation and Cuvierian tubules defense mechanism.</title>
        <authorList>
            <person name="Chen T."/>
        </authorList>
    </citation>
    <scope>NUCLEOTIDE SEQUENCE</scope>
    <source>
        <strain evidence="22">Nanhai2018</strain>
        <tissue evidence="22">Muscle</tissue>
    </source>
</reference>
<dbReference type="OrthoDB" id="417891at2759"/>
<comment type="catalytic activity">
    <reaction evidence="16">
        <text>(2E)-tetradecenoyl-CoA + NADPH + H(+) = tetradecanoyl-CoA + NADP(+)</text>
        <dbReference type="Rhea" id="RHEA:44968"/>
        <dbReference type="ChEBI" id="CHEBI:15378"/>
        <dbReference type="ChEBI" id="CHEBI:57385"/>
        <dbReference type="ChEBI" id="CHEBI:57783"/>
        <dbReference type="ChEBI" id="CHEBI:58349"/>
        <dbReference type="ChEBI" id="CHEBI:61405"/>
    </reaction>
    <physiologicalReaction direction="left-to-right" evidence="16">
        <dbReference type="Rhea" id="RHEA:44969"/>
    </physiologicalReaction>
</comment>
<proteinExistence type="predicted"/>
<feature type="region of interest" description="Disordered" evidence="21">
    <location>
        <begin position="186"/>
        <end position="213"/>
    </location>
</feature>
<comment type="caution">
    <text evidence="22">The sequence shown here is derived from an EMBL/GenBank/DDBJ whole genome shotgun (WGS) entry which is preliminary data.</text>
</comment>
<comment type="subcellular location">
    <subcellularLocation>
        <location evidence="1">Peroxisome</location>
    </subcellularLocation>
</comment>
<keyword evidence="6" id="KW-0521">NADP</keyword>
<dbReference type="EMBL" id="JAIZAY010000009">
    <property type="protein sequence ID" value="KAJ8035807.1"/>
    <property type="molecule type" value="Genomic_DNA"/>
</dbReference>
<evidence type="ECO:0000313" key="23">
    <source>
        <dbReference type="Proteomes" id="UP001152320"/>
    </source>
</evidence>
<evidence type="ECO:0000256" key="20">
    <source>
        <dbReference type="ARBA" id="ARBA00049559"/>
    </source>
</evidence>
<comment type="pathway">
    <text evidence="2">Lipid metabolism.</text>
</comment>
<dbReference type="EC" id="1.3.1.38" evidence="13"/>
<keyword evidence="7" id="KW-0560">Oxidoreductase</keyword>
<evidence type="ECO:0000256" key="14">
    <source>
        <dbReference type="ARBA" id="ARBA00041063"/>
    </source>
</evidence>
<dbReference type="PRINTS" id="PR00080">
    <property type="entry name" value="SDRFAMILY"/>
</dbReference>
<evidence type="ECO:0000256" key="15">
    <source>
        <dbReference type="ARBA" id="ARBA00047570"/>
    </source>
</evidence>
<dbReference type="AlphaFoldDB" id="A0A9Q1BZK6"/>
<keyword evidence="5" id="KW-0276">Fatty acid metabolism</keyword>
<dbReference type="PRINTS" id="PR00081">
    <property type="entry name" value="GDHRDH"/>
</dbReference>